<organism evidence="2">
    <name type="scientific">viral metagenome</name>
    <dbReference type="NCBI Taxonomy" id="1070528"/>
    <lineage>
        <taxon>unclassified sequences</taxon>
        <taxon>metagenomes</taxon>
        <taxon>organismal metagenomes</taxon>
    </lineage>
</organism>
<name>A0A6C0JGK3_9ZZZZ</name>
<feature type="region of interest" description="Disordered" evidence="1">
    <location>
        <begin position="156"/>
        <end position="181"/>
    </location>
</feature>
<sequence length="201" mass="23272">MTKIVVVDKNCNIKDVNVKNLTREIIYKKCNFRKKEGFERRTTWNIDNFDIDKVELWTRDAGKSGQENKYELPPPVDSSLYFGSIALVACDEDGDLIDLSKETWKKIYDHLFGGFDDLDAENTDEESEDELEDVDKSLKSKVGGYLKDGFIVDVVEDESDNDMPDENEILELPEEDYSDEEYLSDMGSELEEEDYYYSDSD</sequence>
<protein>
    <submittedName>
        <fullName evidence="2">Uncharacterized protein</fullName>
    </submittedName>
</protein>
<proteinExistence type="predicted"/>
<dbReference type="EMBL" id="MN740367">
    <property type="protein sequence ID" value="QHU02888.1"/>
    <property type="molecule type" value="Genomic_DNA"/>
</dbReference>
<accession>A0A6C0JGK3</accession>
<evidence type="ECO:0000256" key="1">
    <source>
        <dbReference type="SAM" id="MobiDB-lite"/>
    </source>
</evidence>
<evidence type="ECO:0000313" key="2">
    <source>
        <dbReference type="EMBL" id="QHU02888.1"/>
    </source>
</evidence>
<reference evidence="2" key="1">
    <citation type="journal article" date="2020" name="Nature">
        <title>Giant virus diversity and host interactions through global metagenomics.</title>
        <authorList>
            <person name="Schulz F."/>
            <person name="Roux S."/>
            <person name="Paez-Espino D."/>
            <person name="Jungbluth S."/>
            <person name="Walsh D.A."/>
            <person name="Denef V.J."/>
            <person name="McMahon K.D."/>
            <person name="Konstantinidis K.T."/>
            <person name="Eloe-Fadrosh E.A."/>
            <person name="Kyrpides N.C."/>
            <person name="Woyke T."/>
        </authorList>
    </citation>
    <scope>NUCLEOTIDE SEQUENCE</scope>
    <source>
        <strain evidence="2">GVMAG-M-3300025890-48</strain>
    </source>
</reference>
<dbReference type="AlphaFoldDB" id="A0A6C0JGK3"/>